<sequence length="43" mass="4845">MVTVSRRIGLGVMPFLKDRIALHACGCETVDFVRIVSLIRSRK</sequence>
<name>A0A0A8Y2E4_ARUDO</name>
<dbReference type="AlphaFoldDB" id="A0A0A8Y2E4"/>
<accession>A0A0A8Y2E4</accession>
<organism evidence="1">
    <name type="scientific">Arundo donax</name>
    <name type="common">Giant reed</name>
    <name type="synonym">Donax arundinaceus</name>
    <dbReference type="NCBI Taxonomy" id="35708"/>
    <lineage>
        <taxon>Eukaryota</taxon>
        <taxon>Viridiplantae</taxon>
        <taxon>Streptophyta</taxon>
        <taxon>Embryophyta</taxon>
        <taxon>Tracheophyta</taxon>
        <taxon>Spermatophyta</taxon>
        <taxon>Magnoliopsida</taxon>
        <taxon>Liliopsida</taxon>
        <taxon>Poales</taxon>
        <taxon>Poaceae</taxon>
        <taxon>PACMAD clade</taxon>
        <taxon>Arundinoideae</taxon>
        <taxon>Arundineae</taxon>
        <taxon>Arundo</taxon>
    </lineage>
</organism>
<proteinExistence type="predicted"/>
<reference evidence="1" key="2">
    <citation type="journal article" date="2015" name="Data Brief">
        <title>Shoot transcriptome of the giant reed, Arundo donax.</title>
        <authorList>
            <person name="Barrero R.A."/>
            <person name="Guerrero F.D."/>
            <person name="Moolhuijzen P."/>
            <person name="Goolsby J.A."/>
            <person name="Tidwell J."/>
            <person name="Bellgard S.E."/>
            <person name="Bellgard M.I."/>
        </authorList>
    </citation>
    <scope>NUCLEOTIDE SEQUENCE</scope>
    <source>
        <tissue evidence="1">Shoot tissue taken approximately 20 cm above the soil surface</tissue>
    </source>
</reference>
<reference evidence="1" key="1">
    <citation type="submission" date="2014-09" db="EMBL/GenBank/DDBJ databases">
        <authorList>
            <person name="Magalhaes I.L.F."/>
            <person name="Oliveira U."/>
            <person name="Santos F.R."/>
            <person name="Vidigal T.H.D.A."/>
            <person name="Brescovit A.D."/>
            <person name="Santos A.J."/>
        </authorList>
    </citation>
    <scope>NUCLEOTIDE SEQUENCE</scope>
    <source>
        <tissue evidence="1">Shoot tissue taken approximately 20 cm above the soil surface</tissue>
    </source>
</reference>
<evidence type="ECO:0000313" key="1">
    <source>
        <dbReference type="EMBL" id="JAD19375.1"/>
    </source>
</evidence>
<protein>
    <submittedName>
        <fullName evidence="1">Uncharacterized protein</fullName>
    </submittedName>
</protein>
<dbReference type="EMBL" id="GBRH01278520">
    <property type="protein sequence ID" value="JAD19375.1"/>
    <property type="molecule type" value="Transcribed_RNA"/>
</dbReference>